<dbReference type="InterPro" id="IPR048328">
    <property type="entry name" value="Dyp_perox_C"/>
</dbReference>
<evidence type="ECO:0000256" key="2">
    <source>
        <dbReference type="ARBA" id="ARBA00022559"/>
    </source>
</evidence>
<dbReference type="GO" id="GO:0046872">
    <property type="term" value="F:metal ion binding"/>
    <property type="evidence" value="ECO:0007669"/>
    <property type="project" value="UniProtKB-KW"/>
</dbReference>
<evidence type="ECO:0000256" key="3">
    <source>
        <dbReference type="ARBA" id="ARBA00022723"/>
    </source>
</evidence>
<evidence type="ECO:0000313" key="8">
    <source>
        <dbReference type="EMBL" id="WLD58068.1"/>
    </source>
</evidence>
<keyword evidence="2 8" id="KW-0575">Peroxidase</keyword>
<dbReference type="PANTHER" id="PTHR30521:SF5">
    <property type="entry name" value="BLR4509 PROTEIN"/>
    <property type="match status" value="1"/>
</dbReference>
<name>A0AB38YFB1_9GAMM</name>
<organism evidence="8">
    <name type="scientific">Salinispirillum sp. LH 10-3-1</name>
    <dbReference type="NCBI Taxonomy" id="2952525"/>
    <lineage>
        <taxon>Bacteria</taxon>
        <taxon>Pseudomonadati</taxon>
        <taxon>Pseudomonadota</taxon>
        <taxon>Gammaproteobacteria</taxon>
        <taxon>Oceanospirillales</taxon>
        <taxon>Saccharospirillaceae</taxon>
        <taxon>Salinispirillum</taxon>
    </lineage>
</organism>
<evidence type="ECO:0000256" key="4">
    <source>
        <dbReference type="ARBA" id="ARBA00023002"/>
    </source>
</evidence>
<evidence type="ECO:0000256" key="1">
    <source>
        <dbReference type="ARBA" id="ARBA00001970"/>
    </source>
</evidence>
<evidence type="ECO:0000259" key="6">
    <source>
        <dbReference type="Pfam" id="PF20628"/>
    </source>
</evidence>
<dbReference type="GO" id="GO:0004601">
    <property type="term" value="F:peroxidase activity"/>
    <property type="evidence" value="ECO:0007669"/>
    <property type="project" value="UniProtKB-KW"/>
</dbReference>
<dbReference type="EMBL" id="CP101717">
    <property type="protein sequence ID" value="WLD58068.1"/>
    <property type="molecule type" value="Genomic_DNA"/>
</dbReference>
<keyword evidence="5" id="KW-0408">Iron</keyword>
<dbReference type="AlphaFoldDB" id="A0AB38YFB1"/>
<comment type="cofactor">
    <cofactor evidence="1">
        <name>heme b</name>
        <dbReference type="ChEBI" id="CHEBI:60344"/>
    </cofactor>
</comment>
<dbReference type="Pfam" id="PF20628">
    <property type="entry name" value="Dyp_perox_C"/>
    <property type="match status" value="1"/>
</dbReference>
<dbReference type="GO" id="GO:0005829">
    <property type="term" value="C:cytosol"/>
    <property type="evidence" value="ECO:0007669"/>
    <property type="project" value="TreeGrafter"/>
</dbReference>
<dbReference type="SUPFAM" id="SSF54909">
    <property type="entry name" value="Dimeric alpha+beta barrel"/>
    <property type="match status" value="1"/>
</dbReference>
<reference evidence="8" key="1">
    <citation type="submission" date="2022-07" db="EMBL/GenBank/DDBJ databases">
        <title>Complete genome sequence of Salinispirillum sp. LH10-3-1 capable of multiple carbohydrate inversion isolated from a soda lake.</title>
        <authorList>
            <person name="Liu J."/>
            <person name="Zhai Y."/>
            <person name="Zhang H."/>
            <person name="Yang H."/>
            <person name="Qu J."/>
            <person name="Li J."/>
        </authorList>
    </citation>
    <scope>NUCLEOTIDE SEQUENCE</scope>
    <source>
        <strain evidence="8">LH 10-3-1</strain>
    </source>
</reference>
<dbReference type="InterPro" id="IPR011008">
    <property type="entry name" value="Dimeric_a/b-barrel"/>
</dbReference>
<keyword evidence="4" id="KW-0560">Oxidoreductase</keyword>
<sequence length="526" mass="58527">MSYIDLNDIQGNVVKPYGRFGYPVARYFFLVFTDAVGAQRWLNTMIPHITTGAPWPEPGTPAEVPLPDTTLNIAFTYQGMKALGLPRKTLSAFPEEYQMGMKARADILGDDGPSHPQNWDPLWQDGPVHAWMSMNARSLEHMERQCDWLLTSIAQTLGDVVLRDGQRSPDGSLKPWQDAAALKENGRLVPKEHFGFVDGISDPYFKGCGSPPEHVIGEGKPTRGDPATMAGWEPLETGEFILGYRDEACEYPYAPVPMTLARNGTFMVYRKLHQNVASWRDYTAKAAEGYAGAQEKLEAKMVGRWHNGAPLCEFPTQAEADAFGTRLMTVRAELKTEKDPERLKALQKEYAAMRLKLKAFNYDDDLDGAACPLGAHVRRANPRGALEFGNEGAFQTKGALANRRRILRRGLPYGESPDGTTDDGEHGIIFMALNANIERQFEFVQQQWVNYGNDFKLSNERDPVLGNQQLDAQGQSTGHFMIPGGDSPPHFCTRIPRFVETRGGDYFFIPSVSALHLIAKGLVDPT</sequence>
<feature type="domain" description="Dyp-type peroxidase C-terminal" evidence="6">
    <location>
        <begin position="262"/>
        <end position="450"/>
    </location>
</feature>
<dbReference type="NCBIfam" id="TIGR01413">
    <property type="entry name" value="Dyp_perox_fam"/>
    <property type="match status" value="1"/>
</dbReference>
<feature type="domain" description="DyP dimeric alpha+beta barrel" evidence="7">
    <location>
        <begin position="8"/>
        <end position="166"/>
    </location>
</feature>
<keyword evidence="3" id="KW-0479">Metal-binding</keyword>
<evidence type="ECO:0000259" key="7">
    <source>
        <dbReference type="Pfam" id="PF21105"/>
    </source>
</evidence>
<dbReference type="PANTHER" id="PTHR30521">
    <property type="entry name" value="DEFERROCHELATASE/PEROXIDASE"/>
    <property type="match status" value="1"/>
</dbReference>
<protein>
    <submittedName>
        <fullName evidence="8">Dyp-type peroxidase</fullName>
    </submittedName>
</protein>
<dbReference type="GO" id="GO:0020037">
    <property type="term" value="F:heme binding"/>
    <property type="evidence" value="ECO:0007669"/>
    <property type="project" value="InterPro"/>
</dbReference>
<dbReference type="InterPro" id="IPR049509">
    <property type="entry name" value="DyP_N"/>
</dbReference>
<evidence type="ECO:0000256" key="5">
    <source>
        <dbReference type="ARBA" id="ARBA00023004"/>
    </source>
</evidence>
<dbReference type="Pfam" id="PF21105">
    <property type="entry name" value="DyP_N"/>
    <property type="match status" value="1"/>
</dbReference>
<accession>A0AB38YFB1</accession>
<gene>
    <name evidence="8" type="ORF">NFC81_15345</name>
</gene>
<proteinExistence type="predicted"/>
<dbReference type="InterPro" id="IPR006314">
    <property type="entry name" value="Dyp_peroxidase"/>
</dbReference>
<dbReference type="RefSeq" id="WP_304995353.1">
    <property type="nucleotide sequence ID" value="NZ_CP101717.1"/>
</dbReference>
<dbReference type="PROSITE" id="PS51404">
    <property type="entry name" value="DYP_PEROXIDASE"/>
    <property type="match status" value="1"/>
</dbReference>